<gene>
    <name evidence="1" type="ORF">O1611_g9620</name>
</gene>
<organism evidence="1 2">
    <name type="scientific">Lasiodiplodia mahajangana</name>
    <dbReference type="NCBI Taxonomy" id="1108764"/>
    <lineage>
        <taxon>Eukaryota</taxon>
        <taxon>Fungi</taxon>
        <taxon>Dikarya</taxon>
        <taxon>Ascomycota</taxon>
        <taxon>Pezizomycotina</taxon>
        <taxon>Dothideomycetes</taxon>
        <taxon>Dothideomycetes incertae sedis</taxon>
        <taxon>Botryosphaeriales</taxon>
        <taxon>Botryosphaeriaceae</taxon>
        <taxon>Lasiodiplodia</taxon>
    </lineage>
</organism>
<reference evidence="1" key="1">
    <citation type="submission" date="2022-12" db="EMBL/GenBank/DDBJ databases">
        <title>Genome Sequence of Lasiodiplodia mahajangana.</title>
        <authorList>
            <person name="Buettner E."/>
        </authorList>
    </citation>
    <scope>NUCLEOTIDE SEQUENCE</scope>
    <source>
        <strain evidence="1">VT137</strain>
    </source>
</reference>
<name>A0ACC2J7D1_9PEZI</name>
<protein>
    <submittedName>
        <fullName evidence="1">Uncharacterized protein</fullName>
    </submittedName>
</protein>
<evidence type="ECO:0000313" key="1">
    <source>
        <dbReference type="EMBL" id="KAJ8123329.1"/>
    </source>
</evidence>
<sequence>MAQAGKSGIWAAADGPYGSVHDLADYDKILLVAGGSGVTFALGLALNAMESHNTNVGVEKQQQEISLIWATRRIGKEFKPSNRNLLELIKNAEHTKWFDDHAKTLASSHNPRFCLTYFITGEPSKTTDSSVHSHQGSISLGNQEAIIDNESGVACKQKDSADTIILAADDTTRESFPAVRHQKLNLEEIVLEAVRLAGKDQRVLVACCGPNRMASDVRNAVAQCMTAEAPSITLLSESFSW</sequence>
<accession>A0ACC2J7D1</accession>
<dbReference type="Proteomes" id="UP001153332">
    <property type="component" value="Unassembled WGS sequence"/>
</dbReference>
<keyword evidence="2" id="KW-1185">Reference proteome</keyword>
<comment type="caution">
    <text evidence="1">The sequence shown here is derived from an EMBL/GenBank/DDBJ whole genome shotgun (WGS) entry which is preliminary data.</text>
</comment>
<proteinExistence type="predicted"/>
<dbReference type="EMBL" id="JAPUUL010003365">
    <property type="protein sequence ID" value="KAJ8123329.1"/>
    <property type="molecule type" value="Genomic_DNA"/>
</dbReference>
<evidence type="ECO:0000313" key="2">
    <source>
        <dbReference type="Proteomes" id="UP001153332"/>
    </source>
</evidence>